<sequence length="264" mass="28155">MPQMHSSGVLVLGHSAESRNTGLNADERAVAAQEVPVVSVSTASSRNDAAERPEIVAVMPPVLKQEIDHAAQNLDCKVIKIGALFSEESIQVVAGLLRQCSSTMSVVDVEPFFKAGSTPAPETVSAFRKHILPSATLISSTVQEAKILLDDAGIAVEYPKSMEDVQAMAEALRRLGPQYAMIKREILNESGTKSMLHFVLCGGPEPQLSSTLWENPKAFFGVSYSIPSAISALLTKGYNVPEAVSGGFAFVGEMLKGGDYFESV</sequence>
<accession>A0ACC1NBC4</accession>
<dbReference type="Proteomes" id="UP001143910">
    <property type="component" value="Unassembled WGS sequence"/>
</dbReference>
<name>A0ACC1NBC4_9HYPO</name>
<reference evidence="1" key="1">
    <citation type="submission" date="2022-08" db="EMBL/GenBank/DDBJ databases">
        <title>Genome Sequence of Lecanicillium fungicola.</title>
        <authorList>
            <person name="Buettner E."/>
        </authorList>
    </citation>
    <scope>NUCLEOTIDE SEQUENCE</scope>
    <source>
        <strain evidence="1">Babe33</strain>
    </source>
</reference>
<protein>
    <submittedName>
        <fullName evidence="1">Uncharacterized protein</fullName>
    </submittedName>
</protein>
<dbReference type="EMBL" id="JANJQO010000623">
    <property type="protein sequence ID" value="KAJ2976088.1"/>
    <property type="molecule type" value="Genomic_DNA"/>
</dbReference>
<organism evidence="1 2">
    <name type="scientific">Zarea fungicola</name>
    <dbReference type="NCBI Taxonomy" id="93591"/>
    <lineage>
        <taxon>Eukaryota</taxon>
        <taxon>Fungi</taxon>
        <taxon>Dikarya</taxon>
        <taxon>Ascomycota</taxon>
        <taxon>Pezizomycotina</taxon>
        <taxon>Sordariomycetes</taxon>
        <taxon>Hypocreomycetidae</taxon>
        <taxon>Hypocreales</taxon>
        <taxon>Cordycipitaceae</taxon>
        <taxon>Zarea</taxon>
    </lineage>
</organism>
<evidence type="ECO:0000313" key="2">
    <source>
        <dbReference type="Proteomes" id="UP001143910"/>
    </source>
</evidence>
<evidence type="ECO:0000313" key="1">
    <source>
        <dbReference type="EMBL" id="KAJ2976088.1"/>
    </source>
</evidence>
<keyword evidence="2" id="KW-1185">Reference proteome</keyword>
<proteinExistence type="predicted"/>
<comment type="caution">
    <text evidence="1">The sequence shown here is derived from an EMBL/GenBank/DDBJ whole genome shotgun (WGS) entry which is preliminary data.</text>
</comment>
<gene>
    <name evidence="1" type="ORF">NQ176_g5149</name>
</gene>